<gene>
    <name evidence="2" type="ORF">VA599_05270</name>
</gene>
<dbReference type="EMBL" id="JAYFSJ010000003">
    <property type="protein sequence ID" value="MEN7430147.1"/>
    <property type="molecule type" value="Genomic_DNA"/>
</dbReference>
<feature type="chain" id="PRO_5046710201" evidence="1">
    <location>
        <begin position="30"/>
        <end position="299"/>
    </location>
</feature>
<reference evidence="2 3" key="1">
    <citation type="submission" date="2023-12" db="EMBL/GenBank/DDBJ databases">
        <title>Chromobacterium sp. strain TRC.1.1.SA producing antimicrobial pigment.</title>
        <authorList>
            <person name="Verma N."/>
            <person name="Choksket S."/>
            <person name="Pinnaka A.K."/>
            <person name="Korpole S."/>
        </authorList>
    </citation>
    <scope>NUCLEOTIDE SEQUENCE [LARGE SCALE GENOMIC DNA]</scope>
    <source>
        <strain evidence="2 3">TRC1.1.SA</strain>
    </source>
</reference>
<dbReference type="RefSeq" id="WP_346787872.1">
    <property type="nucleotide sequence ID" value="NZ_JAYFSJ010000003.1"/>
</dbReference>
<organism evidence="2 3">
    <name type="scientific">Chromobacterium indicum</name>
    <dbReference type="NCBI Taxonomy" id="3110228"/>
    <lineage>
        <taxon>Bacteria</taxon>
        <taxon>Pseudomonadati</taxon>
        <taxon>Pseudomonadota</taxon>
        <taxon>Betaproteobacteria</taxon>
        <taxon>Neisseriales</taxon>
        <taxon>Chromobacteriaceae</taxon>
        <taxon>Chromobacterium</taxon>
    </lineage>
</organism>
<dbReference type="SUPFAM" id="SSF53850">
    <property type="entry name" value="Periplasmic binding protein-like II"/>
    <property type="match status" value="1"/>
</dbReference>
<keyword evidence="3" id="KW-1185">Reference proteome</keyword>
<feature type="signal peptide" evidence="1">
    <location>
        <begin position="1"/>
        <end position="29"/>
    </location>
</feature>
<evidence type="ECO:0000313" key="3">
    <source>
        <dbReference type="Proteomes" id="UP001405405"/>
    </source>
</evidence>
<proteinExistence type="predicted"/>
<comment type="caution">
    <text evidence="2">The sequence shown here is derived from an EMBL/GenBank/DDBJ whole genome shotgun (WGS) entry which is preliminary data.</text>
</comment>
<evidence type="ECO:0000256" key="1">
    <source>
        <dbReference type="SAM" id="SignalP"/>
    </source>
</evidence>
<accession>A0ABV0CG59</accession>
<dbReference type="Gene3D" id="3.40.190.10">
    <property type="entry name" value="Periplasmic binding protein-like II"/>
    <property type="match status" value="2"/>
</dbReference>
<keyword evidence="1" id="KW-0732">Signal</keyword>
<evidence type="ECO:0000313" key="2">
    <source>
        <dbReference type="EMBL" id="MEN7430147.1"/>
    </source>
</evidence>
<sequence length="299" mass="34399">MKRRTRPATPGRRRLAALLCAAWTATAMAAGEPALIRYPAFPQGSETRFQPYLDLLREAVEHTNAKYGPAALQPSSRIMNESRYLQELQQGNLDVIWSSTTEERERQMLAVRIPLDKGLLGYRIALIPADRQAAVADVRDLAGLRRLRVGQGLGWGDIPLYRYNGIKVTEAGYELLFSMLDKKRFDLFPRGIGEIFSEFDSRSPSYPGLAVDKTLLLYYPWPYYFFFNRERGAELAKRVEEGMRLMLKDGSYDRFFLQHYGAAIRRAELDNRTLIRLENPMLPKDTPLDDARLWYRPGR</sequence>
<dbReference type="Proteomes" id="UP001405405">
    <property type="component" value="Unassembled WGS sequence"/>
</dbReference>
<name>A0ABV0CG59_9NEIS</name>
<protein>
    <submittedName>
        <fullName evidence="2">Amino acid ABC transporter substrate-binding protein</fullName>
    </submittedName>
</protein>